<accession>A0A6I4IQ52</accession>
<dbReference type="Pfam" id="PF13395">
    <property type="entry name" value="HNH_4"/>
    <property type="match status" value="1"/>
</dbReference>
<proteinExistence type="predicted"/>
<dbReference type="CDD" id="cd00085">
    <property type="entry name" value="HNHc"/>
    <property type="match status" value="1"/>
</dbReference>
<name>A0A6I4IQ52_9SPHI</name>
<dbReference type="RefSeq" id="WP_157540289.1">
    <property type="nucleotide sequence ID" value="NZ_WQLA01000002.1"/>
</dbReference>
<keyword evidence="3" id="KW-1185">Reference proteome</keyword>
<evidence type="ECO:0000259" key="1">
    <source>
        <dbReference type="Pfam" id="PF13395"/>
    </source>
</evidence>
<evidence type="ECO:0000313" key="2">
    <source>
        <dbReference type="EMBL" id="MVN90504.1"/>
    </source>
</evidence>
<dbReference type="InterPro" id="IPR003615">
    <property type="entry name" value="HNH_nuc"/>
</dbReference>
<feature type="domain" description="HNH nuclease" evidence="1">
    <location>
        <begin position="263"/>
        <end position="300"/>
    </location>
</feature>
<sequence>MDHKTFANISRIIERDSKSTTYKLALLRGTIDIINENSPFIKTYDGRAHIPLGLLIEKWLLYYYPIVESETIIPQINGSTDIAFGKNLKALTDAYKGNGGLSAFYTNLIGSKFQIAEQLFLITLTQQIAQTITKMPMRYIGKSVTGQEYGLYEYQPTKGKKASITFDINYLIDNFGSFSIPIEYFDAFRVLGSFIGGQDAILFKWAEFSVQASGKNLSIPQVLGEVLKSPITEREVSASKAFYKSLLESRTTVYCVWSGKKLTRYDIDHIIPFTVWKNNDLWNLLPVHPSLNNQKRDKIPSINLIENQQSLIKDYWSMLDHAKPNRFQTELRVALSGDSKDPNWQEHAISQLKNSCNYLINTRGFDEWMPAV</sequence>
<dbReference type="AlphaFoldDB" id="A0A6I4IQ52"/>
<dbReference type="Proteomes" id="UP000434850">
    <property type="component" value="Unassembled WGS sequence"/>
</dbReference>
<dbReference type="EMBL" id="WQLA01000002">
    <property type="protein sequence ID" value="MVN90504.1"/>
    <property type="molecule type" value="Genomic_DNA"/>
</dbReference>
<protein>
    <recommendedName>
        <fullName evidence="1">HNH nuclease domain-containing protein</fullName>
    </recommendedName>
</protein>
<dbReference type="Gene3D" id="1.10.30.50">
    <property type="match status" value="1"/>
</dbReference>
<gene>
    <name evidence="2" type="ORF">GO816_05135</name>
</gene>
<evidence type="ECO:0000313" key="3">
    <source>
        <dbReference type="Proteomes" id="UP000434850"/>
    </source>
</evidence>
<comment type="caution">
    <text evidence="2">The sequence shown here is derived from an EMBL/GenBank/DDBJ whole genome shotgun (WGS) entry which is preliminary data.</text>
</comment>
<reference evidence="2 3" key="1">
    <citation type="submission" date="2019-12" db="EMBL/GenBank/DDBJ databases">
        <title>Mucilaginibacter sp. HME9299 genome sequencing and assembly.</title>
        <authorList>
            <person name="Kang H."/>
            <person name="Kim H."/>
            <person name="Joh K."/>
        </authorList>
    </citation>
    <scope>NUCLEOTIDE SEQUENCE [LARGE SCALE GENOMIC DNA]</scope>
    <source>
        <strain evidence="2 3">HME9299</strain>
    </source>
</reference>
<organism evidence="2 3">
    <name type="scientific">Mucilaginibacter aquatilis</name>
    <dbReference type="NCBI Taxonomy" id="1517760"/>
    <lineage>
        <taxon>Bacteria</taxon>
        <taxon>Pseudomonadati</taxon>
        <taxon>Bacteroidota</taxon>
        <taxon>Sphingobacteriia</taxon>
        <taxon>Sphingobacteriales</taxon>
        <taxon>Sphingobacteriaceae</taxon>
        <taxon>Mucilaginibacter</taxon>
    </lineage>
</organism>
<dbReference type="OrthoDB" id="7348755at2"/>